<protein>
    <submittedName>
        <fullName evidence="1">Uncharacterized protein</fullName>
    </submittedName>
</protein>
<evidence type="ECO:0000313" key="1">
    <source>
        <dbReference type="EMBL" id="JAD99129.1"/>
    </source>
</evidence>
<name>A0A0A9EEH2_ARUDO</name>
<accession>A0A0A9EEH2</accession>
<reference evidence="1" key="2">
    <citation type="journal article" date="2015" name="Data Brief">
        <title>Shoot transcriptome of the giant reed, Arundo donax.</title>
        <authorList>
            <person name="Barrero R.A."/>
            <person name="Guerrero F.D."/>
            <person name="Moolhuijzen P."/>
            <person name="Goolsby J.A."/>
            <person name="Tidwell J."/>
            <person name="Bellgard S.E."/>
            <person name="Bellgard M.I."/>
        </authorList>
    </citation>
    <scope>NUCLEOTIDE SEQUENCE</scope>
    <source>
        <tissue evidence="1">Shoot tissue taken approximately 20 cm above the soil surface</tissue>
    </source>
</reference>
<reference evidence="1" key="1">
    <citation type="submission" date="2014-09" db="EMBL/GenBank/DDBJ databases">
        <authorList>
            <person name="Magalhaes I.L.F."/>
            <person name="Oliveira U."/>
            <person name="Santos F.R."/>
            <person name="Vidigal T.H.D.A."/>
            <person name="Brescovit A.D."/>
            <person name="Santos A.J."/>
        </authorList>
    </citation>
    <scope>NUCLEOTIDE SEQUENCE</scope>
    <source>
        <tissue evidence="1">Shoot tissue taken approximately 20 cm above the soil surface</tissue>
    </source>
</reference>
<dbReference type="EMBL" id="GBRH01198766">
    <property type="protein sequence ID" value="JAD99129.1"/>
    <property type="molecule type" value="Transcribed_RNA"/>
</dbReference>
<proteinExistence type="predicted"/>
<dbReference type="AlphaFoldDB" id="A0A0A9EEH2"/>
<organism evidence="1">
    <name type="scientific">Arundo donax</name>
    <name type="common">Giant reed</name>
    <name type="synonym">Donax arundinaceus</name>
    <dbReference type="NCBI Taxonomy" id="35708"/>
    <lineage>
        <taxon>Eukaryota</taxon>
        <taxon>Viridiplantae</taxon>
        <taxon>Streptophyta</taxon>
        <taxon>Embryophyta</taxon>
        <taxon>Tracheophyta</taxon>
        <taxon>Spermatophyta</taxon>
        <taxon>Magnoliopsida</taxon>
        <taxon>Liliopsida</taxon>
        <taxon>Poales</taxon>
        <taxon>Poaceae</taxon>
        <taxon>PACMAD clade</taxon>
        <taxon>Arundinoideae</taxon>
        <taxon>Arundineae</taxon>
        <taxon>Arundo</taxon>
    </lineage>
</organism>
<sequence>MLCSWNCTCWFTLSEDPCRIMLPLLFL</sequence>